<sequence length="336" mass="36981">MLLEELRVDDEIISINGKFVRDLSLHEIYSSLANGFKRELDLVVLRPPHSRLIQNNLNNPKPKPTQLVPNHQRHSSLPPLPLTPKPKCVLQQEDSKNTTIIKISYDNDNHDENYSNSMASTCNSLPRRKKGNRVAFAEDGVKDKQGNSSRAHDINSARRRFVISLMESESNTAPLALENSDFRNSSDCLLDSSSGSGRLRPKKEKDESPSFCTLPRRPKSSCLQNLTVVYEKGGGKKPLGFTVVGGKDSPKGDMGIFVKSILPNGQAVEDGRLQEGDEILAINGDSVDGLTHAQALTCFKKIKQGPVILTINRRAAGANKKKSSLKSQSCDNLIDA</sequence>
<dbReference type="GO" id="GO:0050930">
    <property type="term" value="P:induction of positive chemotaxis"/>
    <property type="evidence" value="ECO:0007669"/>
    <property type="project" value="InterPro"/>
</dbReference>
<protein>
    <submittedName>
        <fullName evidence="3">PDZ domain-containing protein 2</fullName>
    </submittedName>
</protein>
<dbReference type="Pfam" id="PF00595">
    <property type="entry name" value="PDZ"/>
    <property type="match status" value="1"/>
</dbReference>
<dbReference type="EMBL" id="LJIJ01000958">
    <property type="protein sequence ID" value="ODM93546.1"/>
    <property type="molecule type" value="Genomic_DNA"/>
</dbReference>
<dbReference type="OrthoDB" id="6022711at2759"/>
<proteinExistence type="predicted"/>
<dbReference type="InterPro" id="IPR055287">
    <property type="entry name" value="IL-16-like"/>
</dbReference>
<dbReference type="STRING" id="48709.A0A1D2MKF6"/>
<evidence type="ECO:0000259" key="2">
    <source>
        <dbReference type="PROSITE" id="PS50106"/>
    </source>
</evidence>
<organism evidence="3 4">
    <name type="scientific">Orchesella cincta</name>
    <name type="common">Springtail</name>
    <name type="synonym">Podura cincta</name>
    <dbReference type="NCBI Taxonomy" id="48709"/>
    <lineage>
        <taxon>Eukaryota</taxon>
        <taxon>Metazoa</taxon>
        <taxon>Ecdysozoa</taxon>
        <taxon>Arthropoda</taxon>
        <taxon>Hexapoda</taxon>
        <taxon>Collembola</taxon>
        <taxon>Entomobryomorpha</taxon>
        <taxon>Entomobryoidea</taxon>
        <taxon>Orchesellidae</taxon>
        <taxon>Orchesellinae</taxon>
        <taxon>Orchesella</taxon>
    </lineage>
</organism>
<dbReference type="PANTHER" id="PTHR48484:SF2">
    <property type="entry name" value="PRO-INTERLEUKIN-16"/>
    <property type="match status" value="1"/>
</dbReference>
<feature type="domain" description="PDZ" evidence="2">
    <location>
        <begin position="227"/>
        <end position="314"/>
    </location>
</feature>
<dbReference type="InterPro" id="IPR036034">
    <property type="entry name" value="PDZ_sf"/>
</dbReference>
<feature type="region of interest" description="Disordered" evidence="1">
    <location>
        <begin position="192"/>
        <end position="212"/>
    </location>
</feature>
<reference evidence="3 4" key="1">
    <citation type="journal article" date="2016" name="Genome Biol. Evol.">
        <title>Gene Family Evolution Reflects Adaptation to Soil Environmental Stressors in the Genome of the Collembolan Orchesella cincta.</title>
        <authorList>
            <person name="Faddeeva-Vakhrusheva A."/>
            <person name="Derks M.F."/>
            <person name="Anvar S.Y."/>
            <person name="Agamennone V."/>
            <person name="Suring W."/>
            <person name="Smit S."/>
            <person name="van Straalen N.M."/>
            <person name="Roelofs D."/>
        </authorList>
    </citation>
    <scope>NUCLEOTIDE SEQUENCE [LARGE SCALE GENOMIC DNA]</scope>
    <source>
        <tissue evidence="3">Mixed pool</tissue>
    </source>
</reference>
<evidence type="ECO:0000313" key="4">
    <source>
        <dbReference type="Proteomes" id="UP000094527"/>
    </source>
</evidence>
<dbReference type="Proteomes" id="UP000094527">
    <property type="component" value="Unassembled WGS sequence"/>
</dbReference>
<dbReference type="SUPFAM" id="SSF50156">
    <property type="entry name" value="PDZ domain-like"/>
    <property type="match status" value="2"/>
</dbReference>
<keyword evidence="4" id="KW-1185">Reference proteome</keyword>
<accession>A0A1D2MKF6</accession>
<dbReference type="PROSITE" id="PS50106">
    <property type="entry name" value="PDZ"/>
    <property type="match status" value="1"/>
</dbReference>
<evidence type="ECO:0000313" key="3">
    <source>
        <dbReference type="EMBL" id="ODM93546.1"/>
    </source>
</evidence>
<dbReference type="GO" id="GO:0005125">
    <property type="term" value="F:cytokine activity"/>
    <property type="evidence" value="ECO:0007669"/>
    <property type="project" value="InterPro"/>
</dbReference>
<dbReference type="AlphaFoldDB" id="A0A1D2MKF6"/>
<dbReference type="Gene3D" id="2.30.42.10">
    <property type="match status" value="1"/>
</dbReference>
<comment type="caution">
    <text evidence="3">The sequence shown here is derived from an EMBL/GenBank/DDBJ whole genome shotgun (WGS) entry which is preliminary data.</text>
</comment>
<name>A0A1D2MKF6_ORCCI</name>
<dbReference type="InterPro" id="IPR001478">
    <property type="entry name" value="PDZ"/>
</dbReference>
<dbReference type="CDD" id="cd06759">
    <property type="entry name" value="PDZ3_PDZD2-PDZ1_hPro-IL-16-like"/>
    <property type="match status" value="1"/>
</dbReference>
<dbReference type="SMART" id="SM00228">
    <property type="entry name" value="PDZ"/>
    <property type="match status" value="1"/>
</dbReference>
<dbReference type="PANTHER" id="PTHR48484">
    <property type="entry name" value="PRO-INTERLEUKIN-16"/>
    <property type="match status" value="1"/>
</dbReference>
<gene>
    <name evidence="3" type="ORF">Ocin01_13137</name>
</gene>
<evidence type="ECO:0000256" key="1">
    <source>
        <dbReference type="SAM" id="MobiDB-lite"/>
    </source>
</evidence>